<comment type="similarity">
    <text evidence="2">Belongs to the TBCC family.</text>
</comment>
<evidence type="ECO:0000256" key="3">
    <source>
        <dbReference type="ARBA" id="ARBA00022490"/>
    </source>
</evidence>
<protein>
    <submittedName>
        <fullName evidence="8">Tubulin binding cofactor C-domain-containing protein</fullName>
    </submittedName>
</protein>
<keyword evidence="9" id="KW-1185">Reference proteome</keyword>
<evidence type="ECO:0000256" key="6">
    <source>
        <dbReference type="SAM" id="MobiDB-lite"/>
    </source>
</evidence>
<feature type="domain" description="C-CAP/cofactor C-like" evidence="7">
    <location>
        <begin position="118"/>
        <end position="263"/>
    </location>
</feature>
<name>A0A5J5EGU2_9PEZI</name>
<dbReference type="Pfam" id="PF07986">
    <property type="entry name" value="TBCC"/>
    <property type="match status" value="1"/>
</dbReference>
<evidence type="ECO:0000259" key="7">
    <source>
        <dbReference type="PROSITE" id="PS51329"/>
    </source>
</evidence>
<dbReference type="EMBL" id="VXIS01000352">
    <property type="protein sequence ID" value="KAA8894283.1"/>
    <property type="molecule type" value="Genomic_DNA"/>
</dbReference>
<comment type="caution">
    <text evidence="8">The sequence shown here is derived from an EMBL/GenBank/DDBJ whole genome shotgun (WGS) entry which is preliminary data.</text>
</comment>
<dbReference type="Gene3D" id="2.160.20.70">
    <property type="match status" value="1"/>
</dbReference>
<comment type="subcellular location">
    <subcellularLocation>
        <location evidence="1">Cytoplasm</location>
    </subcellularLocation>
</comment>
<dbReference type="Gene3D" id="1.20.58.1250">
    <property type="entry name" value="Tubulin Binding Cofactor C, N-terminal domain"/>
    <property type="match status" value="1"/>
</dbReference>
<organism evidence="8 9">
    <name type="scientific">Sphaerosporella brunnea</name>
    <dbReference type="NCBI Taxonomy" id="1250544"/>
    <lineage>
        <taxon>Eukaryota</taxon>
        <taxon>Fungi</taxon>
        <taxon>Dikarya</taxon>
        <taxon>Ascomycota</taxon>
        <taxon>Pezizomycotina</taxon>
        <taxon>Pezizomycetes</taxon>
        <taxon>Pezizales</taxon>
        <taxon>Pyronemataceae</taxon>
        <taxon>Sphaerosporella</taxon>
    </lineage>
</organism>
<keyword evidence="3" id="KW-0963">Cytoplasm</keyword>
<dbReference type="GO" id="GO:0015631">
    <property type="term" value="F:tubulin binding"/>
    <property type="evidence" value="ECO:0007669"/>
    <property type="project" value="InterPro"/>
</dbReference>
<dbReference type="InterPro" id="IPR027684">
    <property type="entry name" value="TBCC"/>
</dbReference>
<dbReference type="AlphaFoldDB" id="A0A5J5EGU2"/>
<dbReference type="PANTHER" id="PTHR15139">
    <property type="entry name" value="TUBULIN FOLDING COFACTOR C"/>
    <property type="match status" value="1"/>
</dbReference>
<dbReference type="InterPro" id="IPR038397">
    <property type="entry name" value="TBCC_N_sf"/>
</dbReference>
<dbReference type="InterPro" id="IPR016098">
    <property type="entry name" value="CAP/MinC_C"/>
</dbReference>
<evidence type="ECO:0000256" key="1">
    <source>
        <dbReference type="ARBA" id="ARBA00004496"/>
    </source>
</evidence>
<dbReference type="InParanoid" id="A0A5J5EGU2"/>
<dbReference type="Pfam" id="PF16752">
    <property type="entry name" value="TBCC_N"/>
    <property type="match status" value="1"/>
</dbReference>
<dbReference type="GO" id="GO:0007023">
    <property type="term" value="P:post-chaperonin tubulin folding pathway"/>
    <property type="evidence" value="ECO:0007669"/>
    <property type="project" value="InterPro"/>
</dbReference>
<dbReference type="GO" id="GO:0005737">
    <property type="term" value="C:cytoplasm"/>
    <property type="evidence" value="ECO:0007669"/>
    <property type="project" value="UniProtKB-SubCell"/>
</dbReference>
<dbReference type="InterPro" id="IPR012945">
    <property type="entry name" value="Tubulin-bd_cofactor_C_dom"/>
</dbReference>
<feature type="region of interest" description="Disordered" evidence="6">
    <location>
        <begin position="107"/>
        <end position="127"/>
    </location>
</feature>
<proteinExistence type="inferred from homology"/>
<dbReference type="OrthoDB" id="194775at2759"/>
<evidence type="ECO:0000313" key="8">
    <source>
        <dbReference type="EMBL" id="KAA8894283.1"/>
    </source>
</evidence>
<dbReference type="PROSITE" id="PS51329">
    <property type="entry name" value="C_CAP_COFACTOR_C"/>
    <property type="match status" value="1"/>
</dbReference>
<dbReference type="PANTHER" id="PTHR15139:SF0">
    <property type="entry name" value="TUBULIN-SPECIFIC CHAPERONE C"/>
    <property type="match status" value="1"/>
</dbReference>
<keyword evidence="4" id="KW-0007">Acetylation</keyword>
<evidence type="ECO:0000256" key="5">
    <source>
        <dbReference type="ARBA" id="ARBA00026055"/>
    </source>
</evidence>
<comment type="subunit">
    <text evidence="5">Supercomplex made of cofactors A to E. Cofactors A and D function by capturing and stabilizing tubulin in a quasi-native conformation. Cofactor E binds to the cofactor D-tubulin complex; interaction with cofactor C then causes the release of tubulin polypeptides that are committed to the native state.</text>
</comment>
<evidence type="ECO:0000313" key="9">
    <source>
        <dbReference type="Proteomes" id="UP000326924"/>
    </source>
</evidence>
<dbReference type="InterPro" id="IPR017901">
    <property type="entry name" value="C-CAP_CF_C-like"/>
</dbReference>
<gene>
    <name evidence="8" type="ORF">FN846DRAFT_430405</name>
</gene>
<dbReference type="InterPro" id="IPR031925">
    <property type="entry name" value="TBCC_N"/>
</dbReference>
<reference evidence="8 9" key="1">
    <citation type="submission" date="2019-09" db="EMBL/GenBank/DDBJ databases">
        <title>Draft genome of the ectomycorrhizal ascomycete Sphaerosporella brunnea.</title>
        <authorList>
            <consortium name="DOE Joint Genome Institute"/>
            <person name="Benucci G.M."/>
            <person name="Marozzi G."/>
            <person name="Antonielli L."/>
            <person name="Sanchez S."/>
            <person name="Marco P."/>
            <person name="Wang X."/>
            <person name="Falini L.B."/>
            <person name="Barry K."/>
            <person name="Haridas S."/>
            <person name="Lipzen A."/>
            <person name="Labutti K."/>
            <person name="Grigoriev I.V."/>
            <person name="Murat C."/>
            <person name="Martin F."/>
            <person name="Albertini E."/>
            <person name="Donnini D."/>
            <person name="Bonito G."/>
        </authorList>
    </citation>
    <scope>NUCLEOTIDE SEQUENCE [LARGE SCALE GENOMIC DNA]</scope>
    <source>
        <strain evidence="8 9">Sb_GMNB300</strain>
    </source>
</reference>
<evidence type="ECO:0000256" key="2">
    <source>
        <dbReference type="ARBA" id="ARBA00008848"/>
    </source>
</evidence>
<dbReference type="Proteomes" id="UP000326924">
    <property type="component" value="Unassembled WGS sequence"/>
</dbReference>
<accession>A0A5J5EGU2</accession>
<evidence type="ECO:0000256" key="4">
    <source>
        <dbReference type="ARBA" id="ARBA00022990"/>
    </source>
</evidence>
<dbReference type="GO" id="GO:0007021">
    <property type="term" value="P:tubulin complex assembly"/>
    <property type="evidence" value="ECO:0007669"/>
    <property type="project" value="TreeGrafter"/>
</dbReference>
<sequence>MSSVDDSKGAVHTIFQEKHKEAESLLEKLRTAPANEHPQIIDACLAGISHLSDLLKDAASYLPAYDQRSYSLKVKALTNQLSSIRQSLAPKQKFTFKSKRNTGATIGGALDLGKSTSPTPSSGTQKVGVEQENLLISTRTREHIRPLTAPSSASASLLLSNLTDCIVSIPEGLRFSSSAIKDVSGCLLLLGKDAVDGPVHLTDVKDSTLVFGCRQFRMHDARNVDVFLHCRSRPIIEDCSEIRFHTYCGEEGNFWDQVDDFKWLRSERSPHWSASPTTEEDEKRWQDIGGKEVGELEVAKVLNKVLGQPTAEE</sequence>